<gene>
    <name evidence="1" type="ORF">PSON_ATCC_30995.1.T0140079</name>
</gene>
<dbReference type="AlphaFoldDB" id="A0A8S1KX90"/>
<reference evidence="1" key="1">
    <citation type="submission" date="2021-01" db="EMBL/GenBank/DDBJ databases">
        <authorList>
            <consortium name="Genoscope - CEA"/>
            <person name="William W."/>
        </authorList>
    </citation>
    <scope>NUCLEOTIDE SEQUENCE</scope>
</reference>
<accession>A0A8S1KX90</accession>
<evidence type="ECO:0000313" key="2">
    <source>
        <dbReference type="Proteomes" id="UP000692954"/>
    </source>
</evidence>
<dbReference type="OrthoDB" id="305911at2759"/>
<dbReference type="EMBL" id="CAJJDN010000014">
    <property type="protein sequence ID" value="CAD8060100.1"/>
    <property type="molecule type" value="Genomic_DNA"/>
</dbReference>
<organism evidence="1 2">
    <name type="scientific">Paramecium sonneborni</name>
    <dbReference type="NCBI Taxonomy" id="65129"/>
    <lineage>
        <taxon>Eukaryota</taxon>
        <taxon>Sar</taxon>
        <taxon>Alveolata</taxon>
        <taxon>Ciliophora</taxon>
        <taxon>Intramacronucleata</taxon>
        <taxon>Oligohymenophorea</taxon>
        <taxon>Peniculida</taxon>
        <taxon>Parameciidae</taxon>
        <taxon>Paramecium</taxon>
    </lineage>
</organism>
<evidence type="ECO:0000313" key="1">
    <source>
        <dbReference type="EMBL" id="CAD8060100.1"/>
    </source>
</evidence>
<name>A0A8S1KX90_9CILI</name>
<proteinExistence type="predicted"/>
<sequence>MDDLIKEMDDTNSDTSIVDLNFASDDEEIIDQKVQPILETQDIVEIFAQEKQQVQKKAQIDLSQENHNEFNNIEKQEEENVISLPVQQIQLKPKQVKRKQPRECNLQQGYQILKILGNYTLLSYKNVQQKKDQALLKMTNFIISQVQKMKR</sequence>
<dbReference type="Proteomes" id="UP000692954">
    <property type="component" value="Unassembled WGS sequence"/>
</dbReference>
<protein>
    <submittedName>
        <fullName evidence="1">Uncharacterized protein</fullName>
    </submittedName>
</protein>
<comment type="caution">
    <text evidence="1">The sequence shown here is derived from an EMBL/GenBank/DDBJ whole genome shotgun (WGS) entry which is preliminary data.</text>
</comment>
<keyword evidence="2" id="KW-1185">Reference proteome</keyword>